<dbReference type="KEGG" id="emv:HQR01_01755"/>
<keyword evidence="10 12" id="KW-0472">Membrane</keyword>
<keyword evidence="17" id="KW-0675">Receptor</keyword>
<evidence type="ECO:0000256" key="3">
    <source>
        <dbReference type="ARBA" id="ARBA00022452"/>
    </source>
</evidence>
<dbReference type="GO" id="GO:0015344">
    <property type="term" value="F:siderophore uptake transmembrane transporter activity"/>
    <property type="evidence" value="ECO:0007669"/>
    <property type="project" value="TreeGrafter"/>
</dbReference>
<dbReference type="PANTHER" id="PTHR32552">
    <property type="entry name" value="FERRICHROME IRON RECEPTOR-RELATED"/>
    <property type="match status" value="1"/>
</dbReference>
<dbReference type="InterPro" id="IPR039426">
    <property type="entry name" value="TonB-dep_rcpt-like"/>
</dbReference>
<dbReference type="GO" id="GO:0009279">
    <property type="term" value="C:cell outer membrane"/>
    <property type="evidence" value="ECO:0007669"/>
    <property type="project" value="UniProtKB-SubCell"/>
</dbReference>
<evidence type="ECO:0000256" key="5">
    <source>
        <dbReference type="ARBA" id="ARBA00022692"/>
    </source>
</evidence>
<evidence type="ECO:0000259" key="16">
    <source>
        <dbReference type="Pfam" id="PF07715"/>
    </source>
</evidence>
<comment type="subcellular location">
    <subcellularLocation>
        <location evidence="1 12">Cell outer membrane</location>
        <topology evidence="1 12">Multi-pass membrane protein</topology>
    </subcellularLocation>
</comment>
<keyword evidence="8" id="KW-0406">Ion transport</keyword>
<evidence type="ECO:0000256" key="2">
    <source>
        <dbReference type="ARBA" id="ARBA00022448"/>
    </source>
</evidence>
<evidence type="ECO:0000256" key="14">
    <source>
        <dbReference type="SAM" id="SignalP"/>
    </source>
</evidence>
<keyword evidence="18" id="KW-1185">Reference proteome</keyword>
<feature type="domain" description="TonB-dependent receptor-like beta-barrel" evidence="15">
    <location>
        <begin position="284"/>
        <end position="718"/>
    </location>
</feature>
<evidence type="ECO:0000313" key="17">
    <source>
        <dbReference type="EMBL" id="QKG72619.1"/>
    </source>
</evidence>
<keyword evidence="11 12" id="KW-0998">Cell outer membrane</keyword>
<dbReference type="RefSeq" id="WP_173216051.1">
    <property type="nucleotide sequence ID" value="NZ_CP053921.1"/>
</dbReference>
<evidence type="ECO:0000313" key="18">
    <source>
        <dbReference type="Proteomes" id="UP000504693"/>
    </source>
</evidence>
<accession>A0A7D3XKF7</accession>
<dbReference type="Pfam" id="PF07715">
    <property type="entry name" value="Plug"/>
    <property type="match status" value="1"/>
</dbReference>
<feature type="chain" id="PRO_5028896237" evidence="14">
    <location>
        <begin position="23"/>
        <end position="757"/>
    </location>
</feature>
<keyword evidence="9 13" id="KW-0798">TonB box</keyword>
<keyword evidence="3 12" id="KW-1134">Transmembrane beta strand</keyword>
<dbReference type="Pfam" id="PF00593">
    <property type="entry name" value="TonB_dep_Rec_b-barrel"/>
    <property type="match status" value="1"/>
</dbReference>
<feature type="signal peptide" evidence="14">
    <location>
        <begin position="1"/>
        <end position="22"/>
    </location>
</feature>
<name>A0A7D3XKF7_9SPHN</name>
<dbReference type="InterPro" id="IPR037066">
    <property type="entry name" value="Plug_dom_sf"/>
</dbReference>
<keyword evidence="7" id="KW-0408">Iron</keyword>
<dbReference type="SUPFAM" id="SSF56935">
    <property type="entry name" value="Porins"/>
    <property type="match status" value="1"/>
</dbReference>
<keyword evidence="6 14" id="KW-0732">Signal</keyword>
<keyword evidence="2 12" id="KW-0813">Transport</keyword>
<reference evidence="17 18" key="1">
    <citation type="submission" date="2020-05" db="EMBL/GenBank/DDBJ databases">
        <title>Erythrobacter mangrovi sp. nov., isolated from rhizosphere soil of mangrove plant (Kandelia candel).</title>
        <authorList>
            <person name="Ye Y.H."/>
        </authorList>
    </citation>
    <scope>NUCLEOTIDE SEQUENCE [LARGE SCALE GENOMIC DNA]</scope>
    <source>
        <strain evidence="17 18">EB310</strain>
    </source>
</reference>
<dbReference type="EMBL" id="CP053921">
    <property type="protein sequence ID" value="QKG72619.1"/>
    <property type="molecule type" value="Genomic_DNA"/>
</dbReference>
<feature type="domain" description="TonB-dependent receptor plug" evidence="16">
    <location>
        <begin position="55"/>
        <end position="159"/>
    </location>
</feature>
<evidence type="ECO:0000256" key="6">
    <source>
        <dbReference type="ARBA" id="ARBA00022729"/>
    </source>
</evidence>
<evidence type="ECO:0000256" key="13">
    <source>
        <dbReference type="RuleBase" id="RU003357"/>
    </source>
</evidence>
<gene>
    <name evidence="17" type="ORF">HQR01_01755</name>
</gene>
<dbReference type="Proteomes" id="UP000504693">
    <property type="component" value="Chromosome"/>
</dbReference>
<dbReference type="InterPro" id="IPR012910">
    <property type="entry name" value="Plug_dom"/>
</dbReference>
<dbReference type="Gene3D" id="2.170.130.10">
    <property type="entry name" value="TonB-dependent receptor, plug domain"/>
    <property type="match status" value="1"/>
</dbReference>
<protein>
    <submittedName>
        <fullName evidence="17">TonB-dependent receptor</fullName>
    </submittedName>
</protein>
<keyword evidence="4" id="KW-0410">Iron transport</keyword>
<evidence type="ECO:0000259" key="15">
    <source>
        <dbReference type="Pfam" id="PF00593"/>
    </source>
</evidence>
<proteinExistence type="inferred from homology"/>
<evidence type="ECO:0000256" key="11">
    <source>
        <dbReference type="ARBA" id="ARBA00023237"/>
    </source>
</evidence>
<evidence type="ECO:0000256" key="12">
    <source>
        <dbReference type="PROSITE-ProRule" id="PRU01360"/>
    </source>
</evidence>
<evidence type="ECO:0000256" key="8">
    <source>
        <dbReference type="ARBA" id="ARBA00023065"/>
    </source>
</evidence>
<organism evidence="17 18">
    <name type="scientific">Erythrobacter mangrovi</name>
    <dbReference type="NCBI Taxonomy" id="2739433"/>
    <lineage>
        <taxon>Bacteria</taxon>
        <taxon>Pseudomonadati</taxon>
        <taxon>Pseudomonadota</taxon>
        <taxon>Alphaproteobacteria</taxon>
        <taxon>Sphingomonadales</taxon>
        <taxon>Erythrobacteraceae</taxon>
        <taxon>Erythrobacter/Porphyrobacter group</taxon>
        <taxon>Erythrobacter</taxon>
    </lineage>
</organism>
<evidence type="ECO:0000256" key="7">
    <source>
        <dbReference type="ARBA" id="ARBA00023004"/>
    </source>
</evidence>
<comment type="similarity">
    <text evidence="12 13">Belongs to the TonB-dependent receptor family.</text>
</comment>
<evidence type="ECO:0000256" key="9">
    <source>
        <dbReference type="ARBA" id="ARBA00023077"/>
    </source>
</evidence>
<evidence type="ECO:0000256" key="1">
    <source>
        <dbReference type="ARBA" id="ARBA00004571"/>
    </source>
</evidence>
<evidence type="ECO:0000256" key="4">
    <source>
        <dbReference type="ARBA" id="ARBA00022496"/>
    </source>
</evidence>
<dbReference type="Gene3D" id="2.40.170.20">
    <property type="entry name" value="TonB-dependent receptor, beta-barrel domain"/>
    <property type="match status" value="1"/>
</dbReference>
<dbReference type="InterPro" id="IPR000531">
    <property type="entry name" value="Beta-barrel_TonB"/>
</dbReference>
<evidence type="ECO:0000256" key="10">
    <source>
        <dbReference type="ARBA" id="ARBA00023136"/>
    </source>
</evidence>
<dbReference type="AlphaFoldDB" id="A0A7D3XKF7"/>
<sequence length="757" mass="82460">MRSTLLCLLAGTALVPFQAVHATESEIADSGEAAASDENQIIVFGKGQTRQTGTLDEERIAISTPAISPLKAIARLPGVNFQSSDPFGNYEWSQRISIRGFNQNQLGYTFDGVPLGDASYGNHNGLHISRVISQENIGSIAVTQGAGNIGVASTNNLGGTVETSSQDPEGRLAVLGDATYGRFDTYRGFLRLNYGTPGGASGYVSYGYYQTDKWKGYGEQRQHMVNAKLTIPVGSFAIDGWYSYSDRAEQDYQDFSLEQIDRLGYFADNLSYERLELANLVADVGANTGYTGATPQNPAAGTTYPAPYTSPDDAYLDAAGLRRDHLAYLRLHGDAGQAKLALTGYYHTNEGQGLWGTPYVPSPTGGSPYSIRTTEYDIERTGVLGTASLPVAGTDLTLGLWYENNDFHQARRFYALTSRTEPGRSFLEFQSDPFFTQWEFDFNTKTYQYHVEDSIQLDALKLNLGWKGFRVENNADPVISGGRAVGSFAVEDWFQPHAGVTYDLGQAEIFAGFTQVTRAFASATTAGPFATSQAGFDSLQADGLRPETSNTYEIGVRYNTPIVNAVLAGYYVDFDNRIIAFANGAGIVGNPAILRNVGSVRSIGIEAAADVKLNDIVGFYASYAYNDSTYRNDVLNADSTLYAATRGKTVVDSPKHILHAEVNFDTVGFFGNLGMDYQSKRYFTYENDQSVGGRVTVDAALGYRFDDHFELRLNATNLFNERYIGTIGTNGFGNRGDNQTLQTAAPRAVFATLTVKN</sequence>
<dbReference type="InterPro" id="IPR036942">
    <property type="entry name" value="Beta-barrel_TonB_sf"/>
</dbReference>
<dbReference type="PROSITE" id="PS52016">
    <property type="entry name" value="TONB_DEPENDENT_REC_3"/>
    <property type="match status" value="1"/>
</dbReference>
<dbReference type="PANTHER" id="PTHR32552:SF89">
    <property type="entry name" value="CATECHOLATE SIDEROPHORE RECEPTOR FIU"/>
    <property type="match status" value="1"/>
</dbReference>
<keyword evidence="5 12" id="KW-0812">Transmembrane</keyword>